<dbReference type="EMBL" id="AP027059">
    <property type="protein sequence ID" value="BDU50863.1"/>
    <property type="molecule type" value="Genomic_DNA"/>
</dbReference>
<evidence type="ECO:0000313" key="2">
    <source>
        <dbReference type="EMBL" id="BDU50863.1"/>
    </source>
</evidence>
<dbReference type="InterPro" id="IPR045857">
    <property type="entry name" value="O16G_dom_2"/>
</dbReference>
<dbReference type="InterPro" id="IPR006047">
    <property type="entry name" value="GH13_cat_dom"/>
</dbReference>
<dbReference type="PANTHER" id="PTHR10357">
    <property type="entry name" value="ALPHA-AMYLASE FAMILY MEMBER"/>
    <property type="match status" value="1"/>
</dbReference>
<dbReference type="GO" id="GO:0005975">
    <property type="term" value="P:carbohydrate metabolic process"/>
    <property type="evidence" value="ECO:0007669"/>
    <property type="project" value="InterPro"/>
</dbReference>
<dbReference type="SUPFAM" id="SSF51445">
    <property type="entry name" value="(Trans)glycosidases"/>
    <property type="match status" value="1"/>
</dbReference>
<organism evidence="2 3">
    <name type="scientific">Haliovirga abyssi</name>
    <dbReference type="NCBI Taxonomy" id="2996794"/>
    <lineage>
        <taxon>Bacteria</taxon>
        <taxon>Fusobacteriati</taxon>
        <taxon>Fusobacteriota</taxon>
        <taxon>Fusobacteriia</taxon>
        <taxon>Fusobacteriales</taxon>
        <taxon>Haliovirgaceae</taxon>
        <taxon>Haliovirga</taxon>
    </lineage>
</organism>
<sequence length="549" mass="65181">MEKIENLWKTLYGDSKEKELDELKKIIDVEKEKYKNVVVENQFWYKESVVYSLYVDLYAGDFKGLIEKLPYLKKLGVNTLWLLPMLDSPMRDQGFDIRDYYNVRKELGGTEQFLNFVKIAHEYGIKILFDLAVNHTSDEHEWFKKAKVDKNSIYRDYYIWSDKPDKYLDARLLFKGMINSNWEYNPKTDDYYFHRFYGFQPDLNYKNPKVLIEMLKNLLFWKSKGIDGLRMDAIPFVWKKEGTNCEDLDEVHIILKIFRRVLDYVQEGTLLIAEANMKPKDVVKYFGDGDECQTAYHFPLMPKFYLSLAEKDSKYIVDALDSEYTPKIPKGCQWISFLRCHDELTLEFVTPEERKVMLENYLIDKKYSFREGEGIAGRIYNMLGKDIKKILLLNSMMFTTIGSPIIYYGDEIGQENDEEFYLESSKKTGYEDARFFNRGKMRWDKVEKIDKDKTNDESKLFYGIKNMIEVRKKYIDFFNSETIFEDNEDKELYIVKKIYENKQILFIHNLSENKKVINIEFAGVGLLTGNKLGKTIKLTPNECIWVMSE</sequence>
<dbReference type="RefSeq" id="WP_307903713.1">
    <property type="nucleotide sequence ID" value="NZ_AP027059.1"/>
</dbReference>
<evidence type="ECO:0000313" key="3">
    <source>
        <dbReference type="Proteomes" id="UP001321582"/>
    </source>
</evidence>
<dbReference type="Gene3D" id="3.90.400.10">
    <property type="entry name" value="Oligo-1,6-glucosidase, Domain 2"/>
    <property type="match status" value="1"/>
</dbReference>
<evidence type="ECO:0000259" key="1">
    <source>
        <dbReference type="SMART" id="SM00642"/>
    </source>
</evidence>
<dbReference type="Pfam" id="PF00128">
    <property type="entry name" value="Alpha-amylase"/>
    <property type="match status" value="1"/>
</dbReference>
<dbReference type="Gene3D" id="3.20.20.80">
    <property type="entry name" value="Glycosidases"/>
    <property type="match status" value="3"/>
</dbReference>
<name>A0AAU9DQT5_9FUSO</name>
<feature type="domain" description="Glycosyl hydrolase family 13 catalytic" evidence="1">
    <location>
        <begin position="52"/>
        <end position="471"/>
    </location>
</feature>
<dbReference type="SMART" id="SM00642">
    <property type="entry name" value="Aamy"/>
    <property type="match status" value="1"/>
</dbReference>
<proteinExistence type="predicted"/>
<dbReference type="KEGG" id="haby:HLVA_14320"/>
<accession>A0AAU9DQT5</accession>
<dbReference type="InterPro" id="IPR017853">
    <property type="entry name" value="GH"/>
</dbReference>
<gene>
    <name evidence="2" type="ORF">HLVA_14320</name>
</gene>
<dbReference type="Proteomes" id="UP001321582">
    <property type="component" value="Chromosome"/>
</dbReference>
<protein>
    <recommendedName>
        <fullName evidence="1">Glycosyl hydrolase family 13 catalytic domain-containing protein</fullName>
    </recommendedName>
</protein>
<dbReference type="AlphaFoldDB" id="A0AAU9DQT5"/>
<reference evidence="2 3" key="1">
    <citation type="submission" date="2022-11" db="EMBL/GenBank/DDBJ databases">
        <title>Haliovirga abyssi gen. nov., sp. nov., a mesophilic fermentative bacterium isolated from the Iheya North hydrothermal field and the proposal of Haliovirgaceae fam. nov.</title>
        <authorList>
            <person name="Miyazaki U."/>
            <person name="Tame A."/>
            <person name="Miyazaki J."/>
            <person name="Takai K."/>
            <person name="Sawayama S."/>
            <person name="Kitajima M."/>
            <person name="Okamoto A."/>
            <person name="Nakagawa S."/>
        </authorList>
    </citation>
    <scope>NUCLEOTIDE SEQUENCE [LARGE SCALE GENOMIC DNA]</scope>
    <source>
        <strain evidence="2 3">IC12</strain>
    </source>
</reference>
<keyword evidence="3" id="KW-1185">Reference proteome</keyword>
<dbReference type="PANTHER" id="PTHR10357:SF219">
    <property type="entry name" value="MALTOSE ALPHA-D-GLUCOSYLTRANSFERASE"/>
    <property type="match status" value="1"/>
</dbReference>